<dbReference type="Proteomes" id="UP000254771">
    <property type="component" value="Unassembled WGS sequence"/>
</dbReference>
<reference evidence="1 2" key="1">
    <citation type="journal article" date="2018" name="ISME J.">
        <title>Endosymbiont genomes yield clues of tubeworm success.</title>
        <authorList>
            <person name="Li Y."/>
            <person name="Liles M.R."/>
            <person name="Halanych K.M."/>
        </authorList>
    </citation>
    <scope>NUCLEOTIDE SEQUENCE [LARGE SCALE GENOMIC DNA]</scope>
    <source>
        <strain evidence="1">A1462</strain>
    </source>
</reference>
<evidence type="ECO:0000313" key="1">
    <source>
        <dbReference type="EMBL" id="RDH83336.1"/>
    </source>
</evidence>
<keyword evidence="2" id="KW-1185">Reference proteome</keyword>
<dbReference type="AlphaFoldDB" id="A0A370DGP7"/>
<protein>
    <submittedName>
        <fullName evidence="1">Uncharacterized protein</fullName>
    </submittedName>
</protein>
<accession>A0A370DGP7</accession>
<proteinExistence type="predicted"/>
<dbReference type="EMBL" id="QFXE01000020">
    <property type="protein sequence ID" value="RDH83336.1"/>
    <property type="molecule type" value="Genomic_DNA"/>
</dbReference>
<gene>
    <name evidence="1" type="ORF">DIZ78_15185</name>
</gene>
<sequence length="91" mass="10571">MQSDPEKLLKRHAKLVHSDMLKVVSHVQRDEGEWIINTLMVEGHEVPFSYKRKRRYKNIAGQQVNLTYYPGIKIVAGIELEVMNVVRIKVA</sequence>
<organism evidence="1 2">
    <name type="scientific">endosymbiont of Escarpia spicata</name>
    <dbReference type="NCBI Taxonomy" id="2200908"/>
    <lineage>
        <taxon>Bacteria</taxon>
        <taxon>Pseudomonadati</taxon>
        <taxon>Pseudomonadota</taxon>
        <taxon>Gammaproteobacteria</taxon>
        <taxon>sulfur-oxidizing symbionts</taxon>
    </lineage>
</organism>
<comment type="caution">
    <text evidence="1">The sequence shown here is derived from an EMBL/GenBank/DDBJ whole genome shotgun (WGS) entry which is preliminary data.</text>
</comment>
<name>A0A370DGP7_9GAMM</name>
<evidence type="ECO:0000313" key="2">
    <source>
        <dbReference type="Proteomes" id="UP000254771"/>
    </source>
</evidence>